<dbReference type="EMBL" id="CP139965">
    <property type="protein sequence ID" value="WQD77204.1"/>
    <property type="molecule type" value="Genomic_DNA"/>
</dbReference>
<proteinExistence type="predicted"/>
<keyword evidence="2" id="KW-1185">Reference proteome</keyword>
<reference evidence="1 2" key="1">
    <citation type="submission" date="2023-12" db="EMBL/GenBank/DDBJ databases">
        <title>Genome sequencing and assembly of bacterial species from a model synthetic community.</title>
        <authorList>
            <person name="Hogle S.L."/>
        </authorList>
    </citation>
    <scope>NUCLEOTIDE SEQUENCE [LARGE SCALE GENOMIC DNA]</scope>
    <source>
        <strain evidence="1 2">HAMBI 2494</strain>
    </source>
</reference>
<dbReference type="Proteomes" id="UP001325479">
    <property type="component" value="Chromosome"/>
</dbReference>
<dbReference type="RefSeq" id="WP_157977905.1">
    <property type="nucleotide sequence ID" value="NZ_CP139965.1"/>
</dbReference>
<organism evidence="1 2">
    <name type="scientific">Paraburkholderia kururiensis</name>
    <dbReference type="NCBI Taxonomy" id="984307"/>
    <lineage>
        <taxon>Bacteria</taxon>
        <taxon>Pseudomonadati</taxon>
        <taxon>Pseudomonadota</taxon>
        <taxon>Betaproteobacteria</taxon>
        <taxon>Burkholderiales</taxon>
        <taxon>Burkholderiaceae</taxon>
        <taxon>Paraburkholderia</taxon>
    </lineage>
</organism>
<protein>
    <submittedName>
        <fullName evidence="1">Uncharacterized protein</fullName>
    </submittedName>
</protein>
<gene>
    <name evidence="1" type="ORF">U0042_24575</name>
</gene>
<evidence type="ECO:0000313" key="1">
    <source>
        <dbReference type="EMBL" id="WQD77204.1"/>
    </source>
</evidence>
<sequence>MKGDMVYINEVKPLNANGSIKLNGPSGSLPTQMTDDWVTGAIDRLRQTGDAAAMQTADIIQAAKDNGKLVKLVTGVDSQGATVVKLGGAK</sequence>
<accession>A0ABZ0WIM6</accession>
<evidence type="ECO:0000313" key="2">
    <source>
        <dbReference type="Proteomes" id="UP001325479"/>
    </source>
</evidence>
<name>A0ABZ0WIM6_9BURK</name>